<evidence type="ECO:0000256" key="3">
    <source>
        <dbReference type="SAM" id="MobiDB-lite"/>
    </source>
</evidence>
<feature type="compositionally biased region" description="Basic and acidic residues" evidence="3">
    <location>
        <begin position="447"/>
        <end position="462"/>
    </location>
</feature>
<dbReference type="PROSITE" id="PS50102">
    <property type="entry name" value="RRM"/>
    <property type="match status" value="1"/>
</dbReference>
<evidence type="ECO:0000313" key="6">
    <source>
        <dbReference type="Proteomes" id="UP000054383"/>
    </source>
</evidence>
<dbReference type="SUPFAM" id="SSF54928">
    <property type="entry name" value="RNA-binding domain, RBD"/>
    <property type="match status" value="1"/>
</dbReference>
<feature type="region of interest" description="Disordered" evidence="3">
    <location>
        <begin position="1"/>
        <end position="62"/>
    </location>
</feature>
<dbReference type="STRING" id="28573.A0A0U1LMX1"/>
<dbReference type="Proteomes" id="UP000054383">
    <property type="component" value="Unassembled WGS sequence"/>
</dbReference>
<dbReference type="GO" id="GO:0005730">
    <property type="term" value="C:nucleolus"/>
    <property type="evidence" value="ECO:0007669"/>
    <property type="project" value="TreeGrafter"/>
</dbReference>
<dbReference type="Pfam" id="PF00076">
    <property type="entry name" value="RRM_1"/>
    <property type="match status" value="1"/>
</dbReference>
<protein>
    <submittedName>
        <fullName evidence="5">Putative RNA-binding protein sce3</fullName>
    </submittedName>
</protein>
<evidence type="ECO:0000313" key="5">
    <source>
        <dbReference type="EMBL" id="CRG84180.1"/>
    </source>
</evidence>
<accession>A0A0U1LMX1</accession>
<feature type="compositionally biased region" description="Basic residues" evidence="3">
    <location>
        <begin position="790"/>
        <end position="799"/>
    </location>
</feature>
<dbReference type="GO" id="GO:0003723">
    <property type="term" value="F:RNA binding"/>
    <property type="evidence" value="ECO:0007669"/>
    <property type="project" value="UniProtKB-UniRule"/>
</dbReference>
<proteinExistence type="predicted"/>
<feature type="domain" description="RRM" evidence="4">
    <location>
        <begin position="371"/>
        <end position="447"/>
    </location>
</feature>
<feature type="region of interest" description="Disordered" evidence="3">
    <location>
        <begin position="443"/>
        <end position="799"/>
    </location>
</feature>
<keyword evidence="6" id="KW-1185">Reference proteome</keyword>
<gene>
    <name evidence="5" type="ORF">PISL3812_01500</name>
</gene>
<evidence type="ECO:0000256" key="2">
    <source>
        <dbReference type="PROSITE-ProRule" id="PRU00176"/>
    </source>
</evidence>
<organism evidence="5 6">
    <name type="scientific">Talaromyces islandicus</name>
    <name type="common">Penicillium islandicum</name>
    <dbReference type="NCBI Taxonomy" id="28573"/>
    <lineage>
        <taxon>Eukaryota</taxon>
        <taxon>Fungi</taxon>
        <taxon>Dikarya</taxon>
        <taxon>Ascomycota</taxon>
        <taxon>Pezizomycotina</taxon>
        <taxon>Eurotiomycetes</taxon>
        <taxon>Eurotiomycetidae</taxon>
        <taxon>Eurotiales</taxon>
        <taxon>Trichocomaceae</taxon>
        <taxon>Talaromyces</taxon>
        <taxon>Talaromyces sect. Islandici</taxon>
    </lineage>
</organism>
<dbReference type="InterPro" id="IPR012677">
    <property type="entry name" value="Nucleotide-bd_a/b_plait_sf"/>
</dbReference>
<dbReference type="EMBL" id="CVMT01000001">
    <property type="protein sequence ID" value="CRG84180.1"/>
    <property type="molecule type" value="Genomic_DNA"/>
</dbReference>
<feature type="compositionally biased region" description="Low complexity" evidence="3">
    <location>
        <begin position="598"/>
        <end position="619"/>
    </location>
</feature>
<dbReference type="AlphaFoldDB" id="A0A0U1LMX1"/>
<sequence length="799" mass="87348">MSSKSRKGTVERQPTPSLKEQSPEKLPALSRHLTVEKQPVPSPKLTAEKQTSLPGPHGGPSKEEILRDILNAQIRGNDERCLEFVNVEQHTADAVISELERSNEPRSHRYTYNAVLHTFAVVTMPTALHECHSAWFHAEIVRMCIARYFSAQDADELRFLPSPDRSPFVTPHMNSKKEPDMTLIPQGSRMPTIVVESGWSESRKKLHDDMRIWINGGRPFVQMVFVIKWTRGRGSNSNRVKGDIEIFKLGTAGPISVQKEIIFPAPPPPLAAQQAITVTKGDLWAPKQKAQKMSIGTFLADENFGSWADEMEDMPLTTSEPRTTYGGGASSAFGERRVVSSTAGFGNGFNDRERPAFSSRVELPLPTEPPYTAHIGNLSFDASSTDVSELFADCEVTNVRIVEDKLNHTPKGFGYVEFASVEGLKKALTFSGTSLQGRAIRVSIAEPPKDSQQSRDFSDWSRKGPLPDLPRRGTDRPSHNRDFPDNVSETGSARGERRRFEGDGKVRDFGNWERKGPLSPVAGVPGREGGRPRNAEGSGFRKNSPAWGEGRSQDGSRPPRREFQERPERPERTPTAADLDNQWRARMRPDAPTPKEPSAPTSPVAVAPAPAAPAPAVRPKLNLQKRTVSESVPSPAAGAGDSKASPFGAARPIDSAAREREVADKRDRARKEAEEKAKAEKAEKQRQAKEKAKAEKGSDANGAKDVDPDAPKKSNFELLRRAGEDESGMAADDEDKEATEESTAAKEATNEAAASKPATGATAGSWRKAEPAAAANEADEEGWSTVSTGKRNKGRGRGY</sequence>
<dbReference type="SMART" id="SM00360">
    <property type="entry name" value="RRM"/>
    <property type="match status" value="1"/>
</dbReference>
<dbReference type="InterPro" id="IPR035979">
    <property type="entry name" value="RBD_domain_sf"/>
</dbReference>
<dbReference type="OMA" id="MRIWING"/>
<reference evidence="5 6" key="1">
    <citation type="submission" date="2015-04" db="EMBL/GenBank/DDBJ databases">
        <authorList>
            <person name="Syromyatnikov M.Y."/>
            <person name="Popov V.N."/>
        </authorList>
    </citation>
    <scope>NUCLEOTIDE SEQUENCE [LARGE SCALE GENOMIC DNA]</scope>
    <source>
        <strain evidence="5">WF-38-12</strain>
    </source>
</reference>
<feature type="compositionally biased region" description="Basic and acidic residues" evidence="3">
    <location>
        <begin position="656"/>
        <end position="724"/>
    </location>
</feature>
<evidence type="ECO:0000259" key="4">
    <source>
        <dbReference type="PROSITE" id="PS50102"/>
    </source>
</evidence>
<dbReference type="InterPro" id="IPR000504">
    <property type="entry name" value="RRM_dom"/>
</dbReference>
<feature type="compositionally biased region" description="Basic and acidic residues" evidence="3">
    <location>
        <begin position="494"/>
        <end position="516"/>
    </location>
</feature>
<dbReference type="Gene3D" id="3.30.70.330">
    <property type="match status" value="1"/>
</dbReference>
<feature type="compositionally biased region" description="Low complexity" evidence="3">
    <location>
        <begin position="741"/>
        <end position="776"/>
    </location>
</feature>
<feature type="compositionally biased region" description="Acidic residues" evidence="3">
    <location>
        <begin position="725"/>
        <end position="740"/>
    </location>
</feature>
<feature type="compositionally biased region" description="Basic and acidic residues" evidence="3">
    <location>
        <begin position="469"/>
        <end position="484"/>
    </location>
</feature>
<dbReference type="PANTHER" id="PTHR23236">
    <property type="entry name" value="EUKARYOTIC TRANSLATION INITIATION FACTOR 4B/4H"/>
    <property type="match status" value="1"/>
</dbReference>
<dbReference type="OrthoDB" id="48651at2759"/>
<feature type="compositionally biased region" description="Basic and acidic residues" evidence="3">
    <location>
        <begin position="551"/>
        <end position="572"/>
    </location>
</feature>
<name>A0A0U1LMX1_TALIS</name>
<keyword evidence="1 2" id="KW-0694">RNA-binding</keyword>
<evidence type="ECO:0000256" key="1">
    <source>
        <dbReference type="ARBA" id="ARBA00022884"/>
    </source>
</evidence>
<dbReference type="PANTHER" id="PTHR23236:SF11">
    <property type="entry name" value="EUKARYOTIC TRANSLATION INITIATION FACTOR 4H"/>
    <property type="match status" value="1"/>
</dbReference>